<keyword evidence="5 11" id="KW-0863">Zinc-finger</keyword>
<dbReference type="GO" id="GO:0003677">
    <property type="term" value="F:DNA binding"/>
    <property type="evidence" value="ECO:0007669"/>
    <property type="project" value="UniProtKB-KW"/>
</dbReference>
<dbReference type="EMBL" id="GACK01009377">
    <property type="protein sequence ID" value="JAA55657.1"/>
    <property type="molecule type" value="mRNA"/>
</dbReference>
<dbReference type="PANTHER" id="PTHR24403:SF67">
    <property type="entry name" value="FI01116P-RELATED"/>
    <property type="match status" value="1"/>
</dbReference>
<comment type="similarity">
    <text evidence="2">Belongs to the krueppel C2H2-type zinc-finger protein family.</text>
</comment>
<keyword evidence="8" id="KW-0238">DNA-binding</keyword>
<evidence type="ECO:0000256" key="6">
    <source>
        <dbReference type="ARBA" id="ARBA00022833"/>
    </source>
</evidence>
<dbReference type="GO" id="GO:0008270">
    <property type="term" value="F:zinc ion binding"/>
    <property type="evidence" value="ECO:0007669"/>
    <property type="project" value="UniProtKB-KW"/>
</dbReference>
<feature type="domain" description="C2H2-type" evidence="13">
    <location>
        <begin position="537"/>
        <end position="564"/>
    </location>
</feature>
<evidence type="ECO:0000256" key="7">
    <source>
        <dbReference type="ARBA" id="ARBA00023015"/>
    </source>
</evidence>
<evidence type="ECO:0000256" key="12">
    <source>
        <dbReference type="SAM" id="MobiDB-lite"/>
    </source>
</evidence>
<reference evidence="14" key="2">
    <citation type="journal article" date="2015" name="J. Proteomics">
        <title>Sexual differences in the sialomes of the zebra tick, Rhipicephalus pulchellus.</title>
        <authorList>
            <person name="Tan A.W."/>
            <person name="Francischetti I.M."/>
            <person name="Slovak M."/>
            <person name="Kini R.M."/>
            <person name="Ribeiro J.M."/>
        </authorList>
    </citation>
    <scope>NUCLEOTIDE SEQUENCE</scope>
    <source>
        <tissue evidence="14">Salivary gland</tissue>
    </source>
</reference>
<proteinExistence type="evidence at transcript level"/>
<dbReference type="SMART" id="SM00355">
    <property type="entry name" value="ZnF_C2H2"/>
    <property type="match status" value="8"/>
</dbReference>
<keyword evidence="9" id="KW-0804">Transcription</keyword>
<feature type="domain" description="C2H2-type" evidence="13">
    <location>
        <begin position="407"/>
        <end position="434"/>
    </location>
</feature>
<protein>
    <submittedName>
        <fullName evidence="14">Putative zinc finger protein</fullName>
    </submittedName>
</protein>
<evidence type="ECO:0000259" key="13">
    <source>
        <dbReference type="PROSITE" id="PS50157"/>
    </source>
</evidence>
<evidence type="ECO:0000313" key="14">
    <source>
        <dbReference type="EMBL" id="JAA55657.1"/>
    </source>
</evidence>
<dbReference type="PROSITE" id="PS00028">
    <property type="entry name" value="ZINC_FINGER_C2H2_1"/>
    <property type="match status" value="3"/>
</dbReference>
<feature type="region of interest" description="Disordered" evidence="12">
    <location>
        <begin position="94"/>
        <end position="118"/>
    </location>
</feature>
<dbReference type="PROSITE" id="PS50157">
    <property type="entry name" value="ZINC_FINGER_C2H2_2"/>
    <property type="match status" value="3"/>
</dbReference>
<dbReference type="SUPFAM" id="SSF57667">
    <property type="entry name" value="beta-beta-alpha zinc fingers"/>
    <property type="match status" value="2"/>
</dbReference>
<feature type="region of interest" description="Disordered" evidence="12">
    <location>
        <begin position="616"/>
        <end position="646"/>
    </location>
</feature>
<evidence type="ECO:0000256" key="10">
    <source>
        <dbReference type="ARBA" id="ARBA00023242"/>
    </source>
</evidence>
<reference evidence="14" key="1">
    <citation type="submission" date="2012-11" db="EMBL/GenBank/DDBJ databases">
        <authorList>
            <person name="Lucero-Rivera Y.E."/>
            <person name="Tovar-Ramirez D."/>
        </authorList>
    </citation>
    <scope>NUCLEOTIDE SEQUENCE</scope>
    <source>
        <tissue evidence="14">Salivary gland</tissue>
    </source>
</reference>
<accession>L7LVP2</accession>
<sequence length="758" mass="84651">MYDTEDDDTHLCLKCSATITGLKNYIAHRKQNCYKIVRSDSALTSVASPTTEHPYEPSTLRADDFFSSLELQSIQAVIPSTATKADHADYDLEDAEDSDNDLYPPTSHTGGKWKPGWGPTARSDWKAECQHREVPLQATKEPAAISEGFICIPCNRRYRNKFTLLRHRDTLYHLKRSGGITTAGMKFSQRRVALSTAAVQEQGRKCSKTDKASKVCDIANLRRKCPSDSRQRKQQSEKHVAVSTTRPSSKKQNICSAGAAFKLKKSSVQGSQSNIVANVQHSASRCAKQTFQRNLKLSATPVQRQKSELHCAACKVRFSTSGELRLHECHCSISRQASKKFPYGSPVSPKPSKADAASNELENSEGATDVQKQRKIAPRLFCPLCKKLISKPYMKLHLHTHTGEKPFGCHLCDKHFAHRSTLNIHIKHHLGLRRFRCTRCNFRAVRRSMLHRHELAVHRRKAGPQSLPAAAAAALVLQLCRSVRDRMSALKSEASVCKTECPLKPKPNSISSSFQCSNRKSHLEPSHQRQAMGVQRYQCSQCDYKCSHKSQMQRHSRIHFGVKPYSCPYCNYRCSNQENMRKHILHTKKHSGKKMYLCKQCTFSCNEFRVYRKHVSDKHPKDATASSSGGSPFSRATAKSVPQAEGCNARIPSNEKQMIETCIDLPEPAVFLTISDLGEPDLENTSMMVQAMPSLNRSESGLPCTESDVLAESGSGILLPSGLDTEFSDQLNAHLNDQVTFPTLDTTDIVYTPCLNSG</sequence>
<feature type="region of interest" description="Disordered" evidence="12">
    <location>
        <begin position="227"/>
        <end position="248"/>
    </location>
</feature>
<feature type="compositionally biased region" description="Basic and acidic residues" evidence="12">
    <location>
        <begin position="227"/>
        <end position="240"/>
    </location>
</feature>
<dbReference type="FunFam" id="3.30.160.60:FF:001156">
    <property type="entry name" value="Zinc finger protein 407"/>
    <property type="match status" value="1"/>
</dbReference>
<dbReference type="GO" id="GO:0010468">
    <property type="term" value="P:regulation of gene expression"/>
    <property type="evidence" value="ECO:0007669"/>
    <property type="project" value="TreeGrafter"/>
</dbReference>
<dbReference type="PANTHER" id="PTHR24403">
    <property type="entry name" value="ZINC FINGER PROTEIN"/>
    <property type="match status" value="1"/>
</dbReference>
<evidence type="ECO:0000256" key="3">
    <source>
        <dbReference type="ARBA" id="ARBA00022723"/>
    </source>
</evidence>
<evidence type="ECO:0000256" key="4">
    <source>
        <dbReference type="ARBA" id="ARBA00022737"/>
    </source>
</evidence>
<dbReference type="AlphaFoldDB" id="L7LVP2"/>
<dbReference type="InterPro" id="IPR050688">
    <property type="entry name" value="Zinc_finger/UBP_domain"/>
</dbReference>
<evidence type="ECO:0000256" key="9">
    <source>
        <dbReference type="ARBA" id="ARBA00023163"/>
    </source>
</evidence>
<evidence type="ECO:0000256" key="8">
    <source>
        <dbReference type="ARBA" id="ARBA00023125"/>
    </source>
</evidence>
<evidence type="ECO:0000256" key="1">
    <source>
        <dbReference type="ARBA" id="ARBA00004123"/>
    </source>
</evidence>
<keyword evidence="6" id="KW-0862">Zinc</keyword>
<keyword evidence="4" id="KW-0677">Repeat</keyword>
<keyword evidence="7" id="KW-0805">Transcription regulation</keyword>
<dbReference type="GO" id="GO:0005634">
    <property type="term" value="C:nucleus"/>
    <property type="evidence" value="ECO:0007669"/>
    <property type="project" value="UniProtKB-SubCell"/>
</dbReference>
<dbReference type="InterPro" id="IPR013087">
    <property type="entry name" value="Znf_C2H2_type"/>
</dbReference>
<dbReference type="InterPro" id="IPR036236">
    <property type="entry name" value="Znf_C2H2_sf"/>
</dbReference>
<feature type="domain" description="C2H2-type" evidence="13">
    <location>
        <begin position="565"/>
        <end position="595"/>
    </location>
</feature>
<comment type="subcellular location">
    <subcellularLocation>
        <location evidence="1">Nucleus</location>
    </subcellularLocation>
</comment>
<evidence type="ECO:0000256" key="5">
    <source>
        <dbReference type="ARBA" id="ARBA00022771"/>
    </source>
</evidence>
<name>L7LVP2_RHIPC</name>
<dbReference type="Gene3D" id="3.30.160.60">
    <property type="entry name" value="Classic Zinc Finger"/>
    <property type="match status" value="4"/>
</dbReference>
<organism evidence="14">
    <name type="scientific">Rhipicephalus pulchellus</name>
    <name type="common">Yellow backed tick</name>
    <name type="synonym">Dermacentor pulchellus</name>
    <dbReference type="NCBI Taxonomy" id="72859"/>
    <lineage>
        <taxon>Eukaryota</taxon>
        <taxon>Metazoa</taxon>
        <taxon>Ecdysozoa</taxon>
        <taxon>Arthropoda</taxon>
        <taxon>Chelicerata</taxon>
        <taxon>Arachnida</taxon>
        <taxon>Acari</taxon>
        <taxon>Parasitiformes</taxon>
        <taxon>Ixodida</taxon>
        <taxon>Ixodoidea</taxon>
        <taxon>Ixodidae</taxon>
        <taxon>Rhipicephalinae</taxon>
        <taxon>Rhipicephalus</taxon>
        <taxon>Rhipicephalus</taxon>
    </lineage>
</organism>
<keyword evidence="3" id="KW-0479">Metal-binding</keyword>
<keyword evidence="10" id="KW-0539">Nucleus</keyword>
<evidence type="ECO:0000256" key="2">
    <source>
        <dbReference type="ARBA" id="ARBA00006991"/>
    </source>
</evidence>
<feature type="region of interest" description="Disordered" evidence="12">
    <location>
        <begin position="340"/>
        <end position="369"/>
    </location>
</feature>
<evidence type="ECO:0000256" key="11">
    <source>
        <dbReference type="PROSITE-ProRule" id="PRU00042"/>
    </source>
</evidence>